<evidence type="ECO:0000313" key="3">
    <source>
        <dbReference type="EMBL" id="PFH62590.1"/>
    </source>
</evidence>
<feature type="compositionally biased region" description="Low complexity" evidence="1">
    <location>
        <begin position="134"/>
        <end position="146"/>
    </location>
</feature>
<reference evidence="3 4" key="1">
    <citation type="journal article" date="2015" name="BMC Genomics">
        <title>Gene expression during zombie ant biting behavior reflects the complexity underlying fungal parasitic behavioral manipulation.</title>
        <authorList>
            <person name="de Bekker C."/>
            <person name="Ohm R.A."/>
            <person name="Loreto R.G."/>
            <person name="Sebastian A."/>
            <person name="Albert I."/>
            <person name="Merrow M."/>
            <person name="Brachmann A."/>
            <person name="Hughes D.P."/>
        </authorList>
    </citation>
    <scope>NUCLEOTIDE SEQUENCE [LARGE SCALE GENOMIC DNA]</scope>
    <source>
        <strain evidence="3 4">SC16a</strain>
    </source>
</reference>
<comment type="caution">
    <text evidence="3">The sequence shown here is derived from an EMBL/GenBank/DDBJ whole genome shotgun (WGS) entry which is preliminary data.</text>
</comment>
<feature type="region of interest" description="Disordered" evidence="1">
    <location>
        <begin position="91"/>
        <end position="146"/>
    </location>
</feature>
<dbReference type="AlphaFoldDB" id="A0A2A9PNY3"/>
<accession>A0A2A9PNY3</accession>
<proteinExistence type="predicted"/>
<evidence type="ECO:0000256" key="1">
    <source>
        <dbReference type="SAM" id="MobiDB-lite"/>
    </source>
</evidence>
<dbReference type="OrthoDB" id="4896939at2759"/>
<dbReference type="Proteomes" id="UP000037136">
    <property type="component" value="Unassembled WGS sequence"/>
</dbReference>
<evidence type="ECO:0008006" key="5">
    <source>
        <dbReference type="Google" id="ProtNLM"/>
    </source>
</evidence>
<dbReference type="Gene3D" id="2.120.10.70">
    <property type="entry name" value="Fucose-specific lectin"/>
    <property type="match status" value="1"/>
</dbReference>
<reference evidence="3 4" key="2">
    <citation type="journal article" date="2017" name="Sci. Rep.">
        <title>Ant-infecting Ophiocordyceps genomes reveal a high diversity of potential behavioral manipulation genes and a possible major role for enterotoxins.</title>
        <authorList>
            <person name="de Bekker C."/>
            <person name="Ohm R.A."/>
            <person name="Evans H.C."/>
            <person name="Brachmann A."/>
            <person name="Hughes D.P."/>
        </authorList>
    </citation>
    <scope>NUCLEOTIDE SEQUENCE [LARGE SCALE GENOMIC DNA]</scope>
    <source>
        <strain evidence="3 4">SC16a</strain>
    </source>
</reference>
<keyword evidence="2" id="KW-0812">Transmembrane</keyword>
<keyword evidence="2" id="KW-0472">Membrane</keyword>
<feature type="compositionally biased region" description="Low complexity" evidence="1">
    <location>
        <begin position="97"/>
        <end position="120"/>
    </location>
</feature>
<evidence type="ECO:0000313" key="4">
    <source>
        <dbReference type="Proteomes" id="UP000037136"/>
    </source>
</evidence>
<feature type="transmembrane region" description="Helical" evidence="2">
    <location>
        <begin position="59"/>
        <end position="82"/>
    </location>
</feature>
<organism evidence="3 4">
    <name type="scientific">Ophiocordyceps unilateralis</name>
    <name type="common">Zombie-ant fungus</name>
    <name type="synonym">Torrubia unilateralis</name>
    <dbReference type="NCBI Taxonomy" id="268505"/>
    <lineage>
        <taxon>Eukaryota</taxon>
        <taxon>Fungi</taxon>
        <taxon>Dikarya</taxon>
        <taxon>Ascomycota</taxon>
        <taxon>Pezizomycotina</taxon>
        <taxon>Sordariomycetes</taxon>
        <taxon>Hypocreomycetidae</taxon>
        <taxon>Hypocreales</taxon>
        <taxon>Ophiocordycipitaceae</taxon>
        <taxon>Ophiocordyceps</taxon>
    </lineage>
</organism>
<name>A0A2A9PNY3_OPHUN</name>
<gene>
    <name evidence="3" type="ORF">XA68_12842</name>
</gene>
<protein>
    <recommendedName>
        <fullName evidence="5">Fucose-specific lectin</fullName>
    </recommendedName>
</protein>
<dbReference type="EMBL" id="LAZP02000023">
    <property type="protein sequence ID" value="PFH62590.1"/>
    <property type="molecule type" value="Genomic_DNA"/>
</dbReference>
<keyword evidence="4" id="KW-1185">Reference proteome</keyword>
<evidence type="ECO:0000256" key="2">
    <source>
        <dbReference type="SAM" id="Phobius"/>
    </source>
</evidence>
<keyword evidence="2" id="KW-1133">Transmembrane helix</keyword>
<dbReference type="SUPFAM" id="SSF89372">
    <property type="entry name" value="Fucose-specific lectin"/>
    <property type="match status" value="1"/>
</dbReference>
<sequence>MPLDIPLLLRRQQNMSSPPFISPTTSSTGKGLPDHPEIIHNHYYTTRPNIVPWYRRKRFIWTAAAVIVFFVVASAVTLGVVLKLEVGKGRFRSSGNTPSPSTLVSQVVSTSQSTAPTPTSGKPPDALTSATGALSSQTKPSSSSTLKSVTAAETPLVIFTVSEKSRLASVYLENEQEKLHRRLLVWQDDNSDLIVTEWSVDNKSRYRLRDKLSSTMPDAKLGSPLAMTASSSGAVHLFFLDTQNAVSHVFQPAAGVWERSALSKSNGPVVASGPSPLSTAWHRTKDGIEVLGLAYANSQELRLVMTDGPTADSPWLAVKVTSLPGPVPGQSEEPCFALAGDWRNAYGARTMLLAILVEDGLFAFECQIETWPPGSTTPCRKINDTFQDEKSRDVAFAPPPKQLDWIRLDSGHSAPYDFSLVSLGEDGFVSENRIGANVARKTERGLDTKMAVRAISATDEAVLFAASSDDIYAYRLDEDSGSWRAEGPLLVQARDRLE</sequence>